<evidence type="ECO:0000256" key="1">
    <source>
        <dbReference type="SAM" id="MobiDB-lite"/>
    </source>
</evidence>
<feature type="compositionally biased region" description="Polar residues" evidence="1">
    <location>
        <begin position="11"/>
        <end position="21"/>
    </location>
</feature>
<proteinExistence type="predicted"/>
<dbReference type="AlphaFoldDB" id="A0A4R6Z556"/>
<feature type="region of interest" description="Disordered" evidence="1">
    <location>
        <begin position="1"/>
        <end position="34"/>
    </location>
</feature>
<evidence type="ECO:0000313" key="2">
    <source>
        <dbReference type="EMBL" id="TDR46801.1"/>
    </source>
</evidence>
<comment type="caution">
    <text evidence="2">The sequence shown here is derived from an EMBL/GenBank/DDBJ whole genome shotgun (WGS) entry which is preliminary data.</text>
</comment>
<protein>
    <submittedName>
        <fullName evidence="2">Uncharacterized protein</fullName>
    </submittedName>
</protein>
<keyword evidence="3" id="KW-1185">Reference proteome</keyword>
<dbReference type="EMBL" id="SNZH01000003">
    <property type="protein sequence ID" value="TDR46801.1"/>
    <property type="molecule type" value="Genomic_DNA"/>
</dbReference>
<dbReference type="Proteomes" id="UP000295293">
    <property type="component" value="Unassembled WGS sequence"/>
</dbReference>
<evidence type="ECO:0000313" key="3">
    <source>
        <dbReference type="Proteomes" id="UP000295293"/>
    </source>
</evidence>
<reference evidence="2 3" key="1">
    <citation type="submission" date="2019-03" db="EMBL/GenBank/DDBJ databases">
        <title>Genomic Encyclopedia of Type Strains, Phase IV (KMG-IV): sequencing the most valuable type-strain genomes for metagenomic binning, comparative biology and taxonomic classification.</title>
        <authorList>
            <person name="Goeker M."/>
        </authorList>
    </citation>
    <scope>NUCLEOTIDE SEQUENCE [LARGE SCALE GENOMIC DNA]</scope>
    <source>
        <strain evidence="2 3">DSM 21667</strain>
    </source>
</reference>
<name>A0A4R6Z556_9GAMM</name>
<feature type="compositionally biased region" description="Basic residues" evidence="1">
    <location>
        <begin position="22"/>
        <end position="34"/>
    </location>
</feature>
<sequence length="128" mass="14785">MPTATFRVHPTRSTARPTTSGRPKHQARSPLRSRSRWELEKDFGELLALAPRRSTRAITWHDPSRLSQQIDRIARHIESQPRLLHRVEQFLDAWRAADPVDRRWSLVAAGVAARRRARRGNRLQLAAS</sequence>
<gene>
    <name evidence="2" type="ORF">DFR29_103337</name>
</gene>
<dbReference type="RefSeq" id="WP_133817929.1">
    <property type="nucleotide sequence ID" value="NZ_SNZH01000003.1"/>
</dbReference>
<accession>A0A4R6Z556</accession>
<organism evidence="2 3">
    <name type="scientific">Tahibacter aquaticus</name>
    <dbReference type="NCBI Taxonomy" id="520092"/>
    <lineage>
        <taxon>Bacteria</taxon>
        <taxon>Pseudomonadati</taxon>
        <taxon>Pseudomonadota</taxon>
        <taxon>Gammaproteobacteria</taxon>
        <taxon>Lysobacterales</taxon>
        <taxon>Rhodanobacteraceae</taxon>
        <taxon>Tahibacter</taxon>
    </lineage>
</organism>
<dbReference type="OrthoDB" id="583646at2"/>